<proteinExistence type="predicted"/>
<feature type="chain" id="PRO_5029017302" description="Lipoprotein" evidence="1">
    <location>
        <begin position="24"/>
        <end position="218"/>
    </location>
</feature>
<organism evidence="2 3">
    <name type="scientific">Polaribacter pectinis</name>
    <dbReference type="NCBI Taxonomy" id="2738844"/>
    <lineage>
        <taxon>Bacteria</taxon>
        <taxon>Pseudomonadati</taxon>
        <taxon>Bacteroidota</taxon>
        <taxon>Flavobacteriia</taxon>
        <taxon>Flavobacteriales</taxon>
        <taxon>Flavobacteriaceae</taxon>
    </lineage>
</organism>
<keyword evidence="3" id="KW-1185">Reference proteome</keyword>
<evidence type="ECO:0000313" key="3">
    <source>
        <dbReference type="Proteomes" id="UP000515808"/>
    </source>
</evidence>
<dbReference type="AlphaFoldDB" id="A0A7G9LAM7"/>
<sequence length="218" mass="24488">MKTFNLFALVASITLVFSSCSTNENLLPEEQSVDLLKSYSIKRDANGAYSLDYNLNGNAKTEKVVDNNINQFYLYSSDSQTSRRATQDLVIDGTELKVGFVDTSSDKLPQITITDDNLALAKNSNKKLKEYSITSNQDGTYNLDFSVNNKVRVDFVYNEEINTYEIHLEEGKSNETSFSRVLEKADGQPLKFDFVNHLDNTEAKGLLSLIRKPQGVIL</sequence>
<dbReference type="RefSeq" id="WP_187482578.1">
    <property type="nucleotide sequence ID" value="NZ_CP060695.1"/>
</dbReference>
<accession>A0A7G9LAM7</accession>
<dbReference type="KEGG" id="ppec:H9W90_00700"/>
<name>A0A7G9LAM7_9FLAO</name>
<keyword evidence="1" id="KW-0732">Signal</keyword>
<dbReference type="Proteomes" id="UP000515808">
    <property type="component" value="Chromosome"/>
</dbReference>
<dbReference type="EMBL" id="CP060695">
    <property type="protein sequence ID" value="QNM85676.1"/>
    <property type="molecule type" value="Genomic_DNA"/>
</dbReference>
<reference evidence="2 3" key="1">
    <citation type="submission" date="2020-08" db="EMBL/GenBank/DDBJ databases">
        <title>Polaribacter sp. L12M9 isolated from gut of the Korean scallop.</title>
        <authorList>
            <person name="Jeong Y.S."/>
        </authorList>
    </citation>
    <scope>NUCLEOTIDE SEQUENCE [LARGE SCALE GENOMIC DNA]</scope>
    <source>
        <strain evidence="2 3">L12M9</strain>
    </source>
</reference>
<dbReference type="PROSITE" id="PS51257">
    <property type="entry name" value="PROKAR_LIPOPROTEIN"/>
    <property type="match status" value="1"/>
</dbReference>
<evidence type="ECO:0000313" key="2">
    <source>
        <dbReference type="EMBL" id="QNM85676.1"/>
    </source>
</evidence>
<feature type="signal peptide" evidence="1">
    <location>
        <begin position="1"/>
        <end position="23"/>
    </location>
</feature>
<evidence type="ECO:0008006" key="4">
    <source>
        <dbReference type="Google" id="ProtNLM"/>
    </source>
</evidence>
<gene>
    <name evidence="2" type="ORF">H9W90_00700</name>
</gene>
<evidence type="ECO:0000256" key="1">
    <source>
        <dbReference type="SAM" id="SignalP"/>
    </source>
</evidence>
<protein>
    <recommendedName>
        <fullName evidence="4">Lipoprotein</fullName>
    </recommendedName>
</protein>